<dbReference type="GO" id="GO:0009245">
    <property type="term" value="P:lipid A biosynthetic process"/>
    <property type="evidence" value="ECO:0007669"/>
    <property type="project" value="UniProtKB-UniRule"/>
</dbReference>
<dbReference type="EMBL" id="QOQW01000014">
    <property type="protein sequence ID" value="RCK79351.1"/>
    <property type="molecule type" value="Genomic_DNA"/>
</dbReference>
<comment type="catalytic activity">
    <reaction evidence="13">
        <text>a lipid A disaccharide + ATP = a lipid IVA + ADP + H(+)</text>
        <dbReference type="Rhea" id="RHEA:67840"/>
        <dbReference type="ChEBI" id="CHEBI:15378"/>
        <dbReference type="ChEBI" id="CHEBI:30616"/>
        <dbReference type="ChEBI" id="CHEBI:176343"/>
        <dbReference type="ChEBI" id="CHEBI:176425"/>
        <dbReference type="ChEBI" id="CHEBI:456216"/>
        <dbReference type="EC" id="2.7.1.130"/>
    </reaction>
</comment>
<evidence type="ECO:0000256" key="2">
    <source>
        <dbReference type="ARBA" id="ARBA00004870"/>
    </source>
</evidence>
<comment type="pathway">
    <text evidence="2 13">Glycolipid biosynthesis; lipid IV(A) biosynthesis; lipid IV(A) from (3R)-3-hydroxytetradecanoyl-[acyl-carrier-protein] and UDP-N-acetyl-alpha-D-glucosamine: step 6/6.</text>
</comment>
<dbReference type="UniPathway" id="UPA00359">
    <property type="reaction ID" value="UER00482"/>
</dbReference>
<dbReference type="NCBIfam" id="TIGR00682">
    <property type="entry name" value="lpxK"/>
    <property type="match status" value="1"/>
</dbReference>
<dbReference type="Proteomes" id="UP000252355">
    <property type="component" value="Unassembled WGS sequence"/>
</dbReference>
<evidence type="ECO:0000256" key="10">
    <source>
        <dbReference type="ARBA" id="ARBA00022840"/>
    </source>
</evidence>
<evidence type="ECO:0000256" key="5">
    <source>
        <dbReference type="ARBA" id="ARBA00022516"/>
    </source>
</evidence>
<evidence type="ECO:0000256" key="13">
    <source>
        <dbReference type="HAMAP-Rule" id="MF_00409"/>
    </source>
</evidence>
<dbReference type="HAMAP" id="MF_00409">
    <property type="entry name" value="LpxK"/>
    <property type="match status" value="1"/>
</dbReference>
<evidence type="ECO:0000256" key="12">
    <source>
        <dbReference type="ARBA" id="ARBA00029757"/>
    </source>
</evidence>
<name>A0A367ZPR5_9BACT</name>
<evidence type="ECO:0000313" key="15">
    <source>
        <dbReference type="EMBL" id="RCK79351.1"/>
    </source>
</evidence>
<evidence type="ECO:0000313" key="16">
    <source>
        <dbReference type="Proteomes" id="UP000252355"/>
    </source>
</evidence>
<evidence type="ECO:0000256" key="1">
    <source>
        <dbReference type="ARBA" id="ARBA00002274"/>
    </source>
</evidence>
<comment type="function">
    <text evidence="1 13">Transfers the gamma-phosphate of ATP to the 4'-position of a tetraacyldisaccharide 1-phosphate intermediate (termed DS-1-P) to form tetraacyldisaccharide 1,4'-bis-phosphate (lipid IVA).</text>
</comment>
<dbReference type="PANTHER" id="PTHR42724:SF1">
    <property type="entry name" value="TETRAACYLDISACCHARIDE 4'-KINASE, MITOCHONDRIAL-RELATED"/>
    <property type="match status" value="1"/>
</dbReference>
<evidence type="ECO:0000256" key="8">
    <source>
        <dbReference type="ARBA" id="ARBA00022741"/>
    </source>
</evidence>
<keyword evidence="6 13" id="KW-0441">Lipid A biosynthesis</keyword>
<sequence length="379" mass="41007">MLLTTPPVRRTGEALLLQPVAWLYGRLVDLERRLFGTLPFLVAQPAATVVSIGNLTVGGTGKTPLLLELLADPERPAATVVLTRGYRSAWERSFYLLRGPGPHPAGLTDEALQVNAAFPHVPVLLGKNRAHTATMAEKWFHPDLLLLDDGFQYRRVRHDVDLVLWDATTDPAHARLLPLGRLREPPARLAAAHALLLTRCETATPAQIAAWRQFLTAWAPAAPLLKVMTEPRGWLDPAGHPVPLDQGPRRVVAFAALAHPAPFFALLAKIGCQVVATRAFRDHHVFTPADLDEVGRSAADQHATPVCTDKDRIKIDAAVARRLGVWTLLTRLQTVAGEAVPAALRRLGVLPWARGSLTTTPPARLAPRGTTPTSAGGPG</sequence>
<organism evidence="15 16">
    <name type="scientific">Candidatus Ozemobacter sibiricus</name>
    <dbReference type="NCBI Taxonomy" id="2268124"/>
    <lineage>
        <taxon>Bacteria</taxon>
        <taxon>Candidatus Ozemobacteria</taxon>
        <taxon>Candidatus Ozemobacterales</taxon>
        <taxon>Candidatus Ozemobacteraceae</taxon>
        <taxon>Candidatus Ozemobacter</taxon>
    </lineage>
</organism>
<keyword evidence="10 13" id="KW-0067">ATP-binding</keyword>
<dbReference type="GO" id="GO:0005886">
    <property type="term" value="C:plasma membrane"/>
    <property type="evidence" value="ECO:0007669"/>
    <property type="project" value="TreeGrafter"/>
</dbReference>
<evidence type="ECO:0000256" key="3">
    <source>
        <dbReference type="ARBA" id="ARBA00012071"/>
    </source>
</evidence>
<feature type="region of interest" description="Disordered" evidence="14">
    <location>
        <begin position="358"/>
        <end position="379"/>
    </location>
</feature>
<dbReference type="GO" id="GO:0009244">
    <property type="term" value="P:lipopolysaccharide core region biosynthetic process"/>
    <property type="evidence" value="ECO:0007669"/>
    <property type="project" value="TreeGrafter"/>
</dbReference>
<protein>
    <recommendedName>
        <fullName evidence="4 13">Tetraacyldisaccharide 4'-kinase</fullName>
        <ecNumber evidence="3 13">2.7.1.130</ecNumber>
    </recommendedName>
    <alternativeName>
        <fullName evidence="12 13">Lipid A 4'-kinase</fullName>
    </alternativeName>
</protein>
<dbReference type="GO" id="GO:0009029">
    <property type="term" value="F:lipid-A 4'-kinase activity"/>
    <property type="evidence" value="ECO:0007669"/>
    <property type="project" value="UniProtKB-UniRule"/>
</dbReference>
<dbReference type="Pfam" id="PF02606">
    <property type="entry name" value="LpxK"/>
    <property type="match status" value="1"/>
</dbReference>
<feature type="binding site" evidence="13">
    <location>
        <begin position="56"/>
        <end position="63"/>
    </location>
    <ligand>
        <name>ATP</name>
        <dbReference type="ChEBI" id="CHEBI:30616"/>
    </ligand>
</feature>
<gene>
    <name evidence="13" type="primary">lpxK</name>
    <name evidence="15" type="ORF">OZSIB_0222</name>
</gene>
<keyword evidence="7 13" id="KW-0808">Transferase</keyword>
<feature type="compositionally biased region" description="Polar residues" evidence="14">
    <location>
        <begin position="370"/>
        <end position="379"/>
    </location>
</feature>
<evidence type="ECO:0000256" key="14">
    <source>
        <dbReference type="SAM" id="MobiDB-lite"/>
    </source>
</evidence>
<dbReference type="PANTHER" id="PTHR42724">
    <property type="entry name" value="TETRAACYLDISACCHARIDE 4'-KINASE"/>
    <property type="match status" value="1"/>
</dbReference>
<comment type="similarity">
    <text evidence="13">Belongs to the LpxK family.</text>
</comment>
<comment type="caution">
    <text evidence="15">The sequence shown here is derived from an EMBL/GenBank/DDBJ whole genome shotgun (WGS) entry which is preliminary data.</text>
</comment>
<keyword evidence="5 13" id="KW-0444">Lipid biosynthesis</keyword>
<keyword evidence="9 13" id="KW-0418">Kinase</keyword>
<dbReference type="EC" id="2.7.1.130" evidence="3 13"/>
<evidence type="ECO:0000256" key="6">
    <source>
        <dbReference type="ARBA" id="ARBA00022556"/>
    </source>
</evidence>
<dbReference type="InterPro" id="IPR003758">
    <property type="entry name" value="LpxK"/>
</dbReference>
<reference evidence="15 16" key="1">
    <citation type="submission" date="2018-05" db="EMBL/GenBank/DDBJ databases">
        <title>A metagenomic window into the 2 km-deep terrestrial subsurface aquifer revealed taxonomically and functionally diverse microbial community comprising novel uncultured bacterial lineages.</title>
        <authorList>
            <person name="Kadnikov V.V."/>
            <person name="Mardanov A.V."/>
            <person name="Beletsky A.V."/>
            <person name="Banks D."/>
            <person name="Pimenov N.V."/>
            <person name="Frank Y.A."/>
            <person name="Karnachuk O.V."/>
            <person name="Ravin N.V."/>
        </authorList>
    </citation>
    <scope>NUCLEOTIDE SEQUENCE [LARGE SCALE GENOMIC DNA]</scope>
    <source>
        <strain evidence="15">BY5</strain>
    </source>
</reference>
<dbReference type="AlphaFoldDB" id="A0A367ZPR5"/>
<evidence type="ECO:0000256" key="7">
    <source>
        <dbReference type="ARBA" id="ARBA00022679"/>
    </source>
</evidence>
<accession>A0A367ZPR5</accession>
<keyword evidence="8 13" id="KW-0547">Nucleotide-binding</keyword>
<proteinExistence type="inferred from homology"/>
<evidence type="ECO:0000256" key="9">
    <source>
        <dbReference type="ARBA" id="ARBA00022777"/>
    </source>
</evidence>
<keyword evidence="11 13" id="KW-0443">Lipid metabolism</keyword>
<dbReference type="GO" id="GO:0005524">
    <property type="term" value="F:ATP binding"/>
    <property type="evidence" value="ECO:0007669"/>
    <property type="project" value="UniProtKB-UniRule"/>
</dbReference>
<evidence type="ECO:0000256" key="4">
    <source>
        <dbReference type="ARBA" id="ARBA00016436"/>
    </source>
</evidence>
<evidence type="ECO:0000256" key="11">
    <source>
        <dbReference type="ARBA" id="ARBA00023098"/>
    </source>
</evidence>